<dbReference type="GO" id="GO:1902600">
    <property type="term" value="P:proton transmembrane transport"/>
    <property type="evidence" value="ECO:0007669"/>
    <property type="project" value="InterPro"/>
</dbReference>
<evidence type="ECO:0000313" key="13">
    <source>
        <dbReference type="Proteomes" id="UP000000391"/>
    </source>
</evidence>
<evidence type="ECO:0000256" key="2">
    <source>
        <dbReference type="ARBA" id="ARBA00022448"/>
    </source>
</evidence>
<dbReference type="InterPro" id="IPR038770">
    <property type="entry name" value="Na+/solute_symporter_sf"/>
</dbReference>
<feature type="transmembrane region" description="Helical" evidence="10">
    <location>
        <begin position="93"/>
        <end position="113"/>
    </location>
</feature>
<dbReference type="Gene3D" id="1.20.1530.20">
    <property type="match status" value="1"/>
</dbReference>
<dbReference type="GO" id="GO:0015297">
    <property type="term" value="F:antiporter activity"/>
    <property type="evidence" value="ECO:0007669"/>
    <property type="project" value="UniProtKB-KW"/>
</dbReference>
<dbReference type="STRING" id="644295.Metev_1808"/>
<dbReference type="KEGG" id="mev:Metev_1808"/>
<dbReference type="RefSeq" id="WP_013195209.1">
    <property type="nucleotide sequence ID" value="NC_014253.1"/>
</dbReference>
<keyword evidence="13" id="KW-1185">Reference proteome</keyword>
<evidence type="ECO:0000256" key="8">
    <source>
        <dbReference type="ARBA" id="ARBA00023136"/>
    </source>
</evidence>
<dbReference type="PANTHER" id="PTHR43562:SF3">
    <property type="entry name" value="SODIUM ION_PROTON EXCHANGER (EUROFUNG)"/>
    <property type="match status" value="1"/>
</dbReference>
<dbReference type="HOGENOM" id="CLU_005126_7_1_2"/>
<evidence type="ECO:0000256" key="1">
    <source>
        <dbReference type="ARBA" id="ARBA00004141"/>
    </source>
</evidence>
<accession>D7EBC7</accession>
<evidence type="ECO:0000256" key="6">
    <source>
        <dbReference type="ARBA" id="ARBA00023053"/>
    </source>
</evidence>
<keyword evidence="3" id="KW-0050">Antiport</keyword>
<feature type="transmembrane region" description="Helical" evidence="10">
    <location>
        <begin position="277"/>
        <end position="295"/>
    </location>
</feature>
<evidence type="ECO:0000256" key="9">
    <source>
        <dbReference type="ARBA" id="ARBA00023201"/>
    </source>
</evidence>
<dbReference type="AlphaFoldDB" id="D7EBC7"/>
<keyword evidence="2" id="KW-0813">Transport</keyword>
<sequence length="401" mass="43571">MVAVYIMLVGAIVVFAMILRSGMKEIGIPSMISFFVLGFLVRFMDNQWNLISEQGFQIFNFLAELGVIVLLFRVGLESKVTKLIRWLPTASKIWIGGVFFSGLLGFLASYYLLGWELVQSLFVSVAMTATSVGVTVSIWQEANLLYTHHGEILLDVAELDDISGVILMALLFAVAPVLKSGNIVAALPMLPEILGLFILKLIAFIAFCIFFSRYLEAHITEFLERIQVGKGTLLVILGIGMVVAATAEMLGFSVAIGAFFAGLIFSRDPDSVKFDGSFEPLYDLFMPFFFVGIGLKINPEVITGSLVPVVILILVAFAGKLIGHGSIAYFVTGSSGALILGTSMIPRAEIALIIMQKGLSLGDWAVTPQIFANMVIVSAVTSLTIPLILRPVLNRQSQKLT</sequence>
<feature type="domain" description="Cation/H+ exchanger transmembrane" evidence="11">
    <location>
        <begin position="14"/>
        <end position="394"/>
    </location>
</feature>
<name>D7EBC7_METEZ</name>
<evidence type="ECO:0000259" key="11">
    <source>
        <dbReference type="Pfam" id="PF00999"/>
    </source>
</evidence>
<evidence type="ECO:0000256" key="3">
    <source>
        <dbReference type="ARBA" id="ARBA00022449"/>
    </source>
</evidence>
<feature type="transmembrane region" description="Helical" evidence="10">
    <location>
        <begin position="56"/>
        <end position="73"/>
    </location>
</feature>
<dbReference type="OrthoDB" id="12029at2157"/>
<dbReference type="GeneID" id="9347461"/>
<feature type="transmembrane region" description="Helical" evidence="10">
    <location>
        <begin position="26"/>
        <end position="44"/>
    </location>
</feature>
<gene>
    <name evidence="12" type="ordered locus">Metev_1808</name>
</gene>
<dbReference type="EMBL" id="CP002069">
    <property type="protein sequence ID" value="ADI74644.1"/>
    <property type="molecule type" value="Genomic_DNA"/>
</dbReference>
<dbReference type="Pfam" id="PF00999">
    <property type="entry name" value="Na_H_Exchanger"/>
    <property type="match status" value="1"/>
</dbReference>
<keyword evidence="5 10" id="KW-1133">Transmembrane helix</keyword>
<evidence type="ECO:0000256" key="7">
    <source>
        <dbReference type="ARBA" id="ARBA00023065"/>
    </source>
</evidence>
<protein>
    <submittedName>
        <fullName evidence="12">Sodium/hydrogen exchanger</fullName>
    </submittedName>
</protein>
<evidence type="ECO:0000256" key="5">
    <source>
        <dbReference type="ARBA" id="ARBA00022989"/>
    </source>
</evidence>
<feature type="transmembrane region" description="Helical" evidence="10">
    <location>
        <begin position="366"/>
        <end position="389"/>
    </location>
</feature>
<feature type="transmembrane region" description="Helical" evidence="10">
    <location>
        <begin position="120"/>
        <end position="142"/>
    </location>
</feature>
<dbReference type="PANTHER" id="PTHR43562">
    <property type="entry name" value="NAPA-TYPE SODIUM/HYDROGEN ANTIPORTER"/>
    <property type="match status" value="1"/>
</dbReference>
<proteinExistence type="predicted"/>
<dbReference type="InterPro" id="IPR006153">
    <property type="entry name" value="Cation/H_exchanger_TM"/>
</dbReference>
<evidence type="ECO:0000256" key="4">
    <source>
        <dbReference type="ARBA" id="ARBA00022692"/>
    </source>
</evidence>
<comment type="subcellular location">
    <subcellularLocation>
        <location evidence="1">Membrane</location>
        <topology evidence="1">Multi-pass membrane protein</topology>
    </subcellularLocation>
</comment>
<dbReference type="GO" id="GO:0016020">
    <property type="term" value="C:membrane"/>
    <property type="evidence" value="ECO:0007669"/>
    <property type="project" value="UniProtKB-SubCell"/>
</dbReference>
<keyword evidence="9" id="KW-0739">Sodium transport</keyword>
<dbReference type="GO" id="GO:0006814">
    <property type="term" value="P:sodium ion transport"/>
    <property type="evidence" value="ECO:0007669"/>
    <property type="project" value="UniProtKB-KW"/>
</dbReference>
<feature type="transmembrane region" description="Helical" evidence="10">
    <location>
        <begin position="232"/>
        <end position="265"/>
    </location>
</feature>
<feature type="transmembrane region" description="Helical" evidence="10">
    <location>
        <begin position="193"/>
        <end position="212"/>
    </location>
</feature>
<keyword evidence="4 10" id="KW-0812">Transmembrane</keyword>
<keyword evidence="6" id="KW-0915">Sodium</keyword>
<dbReference type="Proteomes" id="UP000000391">
    <property type="component" value="Chromosome"/>
</dbReference>
<evidence type="ECO:0000313" key="12">
    <source>
        <dbReference type="EMBL" id="ADI74644.1"/>
    </source>
</evidence>
<keyword evidence="8 10" id="KW-0472">Membrane</keyword>
<keyword evidence="7" id="KW-0406">Ion transport</keyword>
<reference evidence="12 13" key="1">
    <citation type="submission" date="2010-06" db="EMBL/GenBank/DDBJ databases">
        <title>Complete sequence chromosome of Methanohalobium evestigatum Z-7303.</title>
        <authorList>
            <consortium name="US DOE Joint Genome Institute"/>
            <person name="Lucas S."/>
            <person name="Copeland A."/>
            <person name="Lapidus A."/>
            <person name="Cheng J.-F."/>
            <person name="Bruce D."/>
            <person name="Goodwin L."/>
            <person name="Pitluck S."/>
            <person name="Saunders E."/>
            <person name="Detter J.C."/>
            <person name="Han C."/>
            <person name="Tapia R."/>
            <person name="Land M."/>
            <person name="Hauser L."/>
            <person name="Kyrpides N."/>
            <person name="Mikhailova N."/>
            <person name="Sieprawska-Lupa M."/>
            <person name="Whitman W.B."/>
            <person name="Anderson I."/>
            <person name="Woyke T."/>
        </authorList>
    </citation>
    <scope>NUCLEOTIDE SEQUENCE [LARGE SCALE GENOMIC DNA]</scope>
    <source>
        <strain evidence="13">ATCC BAA-1072 / DSM 3721 / NBRC 107634 / OCM 161 / Z-7303</strain>
    </source>
</reference>
<organism evidence="12 13">
    <name type="scientific">Methanohalobium evestigatum (strain ATCC BAA-1072 / DSM 3721 / NBRC 107634 / OCM 161 / Z-7303)</name>
    <dbReference type="NCBI Taxonomy" id="644295"/>
    <lineage>
        <taxon>Archaea</taxon>
        <taxon>Methanobacteriati</taxon>
        <taxon>Methanobacteriota</taxon>
        <taxon>Stenosarchaea group</taxon>
        <taxon>Methanomicrobia</taxon>
        <taxon>Methanosarcinales</taxon>
        <taxon>Methanosarcinaceae</taxon>
        <taxon>Methanohalobium</taxon>
    </lineage>
</organism>
<evidence type="ECO:0000256" key="10">
    <source>
        <dbReference type="SAM" id="Phobius"/>
    </source>
</evidence>